<dbReference type="SUPFAM" id="SSF158710">
    <property type="entry name" value="PSPTO4464-like"/>
    <property type="match status" value="1"/>
</dbReference>
<evidence type="ECO:0000256" key="1">
    <source>
        <dbReference type="ARBA" id="ARBA00022490"/>
    </source>
</evidence>
<dbReference type="HAMAP" id="MF_00765">
    <property type="entry name" value="DarP"/>
    <property type="match status" value="1"/>
</dbReference>
<keyword evidence="1" id="KW-0963">Cytoplasm</keyword>
<evidence type="ECO:0000256" key="3">
    <source>
        <dbReference type="ARBA" id="ARBA00022730"/>
    </source>
</evidence>
<dbReference type="EMBL" id="AP021875">
    <property type="protein sequence ID" value="BBO73648.1"/>
    <property type="molecule type" value="Genomic_DNA"/>
</dbReference>
<dbReference type="Proteomes" id="UP000427769">
    <property type="component" value="Chromosome"/>
</dbReference>
<dbReference type="PIRSF" id="PIRSF016183">
    <property type="entry name" value="UCP016183"/>
    <property type="match status" value="1"/>
</dbReference>
<gene>
    <name evidence="5" type="ORF">DSCW_10650</name>
</gene>
<evidence type="ECO:0000313" key="5">
    <source>
        <dbReference type="EMBL" id="BBO73648.1"/>
    </source>
</evidence>
<keyword evidence="4" id="KW-0694">RNA-binding</keyword>
<dbReference type="InterPro" id="IPR023153">
    <property type="entry name" value="DarP_sf"/>
</dbReference>
<keyword evidence="6" id="KW-1185">Reference proteome</keyword>
<keyword evidence="3" id="KW-0699">rRNA-binding</keyword>
<dbReference type="GO" id="GO:0005829">
    <property type="term" value="C:cytosol"/>
    <property type="evidence" value="ECO:0007669"/>
    <property type="project" value="TreeGrafter"/>
</dbReference>
<dbReference type="GO" id="GO:0019843">
    <property type="term" value="F:rRNA binding"/>
    <property type="evidence" value="ECO:0007669"/>
    <property type="project" value="UniProtKB-KW"/>
</dbReference>
<dbReference type="GO" id="GO:0042254">
    <property type="term" value="P:ribosome biogenesis"/>
    <property type="evidence" value="ECO:0007669"/>
    <property type="project" value="UniProtKB-KW"/>
</dbReference>
<dbReference type="AlphaFoldDB" id="A0A5K7YYF0"/>
<dbReference type="NCBIfam" id="NF003593">
    <property type="entry name" value="PRK05255.1-1"/>
    <property type="match status" value="1"/>
</dbReference>
<dbReference type="PANTHER" id="PTHR38101">
    <property type="entry name" value="UPF0307 PROTEIN YJGA"/>
    <property type="match status" value="1"/>
</dbReference>
<keyword evidence="2" id="KW-0690">Ribosome biogenesis</keyword>
<evidence type="ECO:0000256" key="2">
    <source>
        <dbReference type="ARBA" id="ARBA00022517"/>
    </source>
</evidence>
<dbReference type="CDD" id="cd16331">
    <property type="entry name" value="YjgA-like"/>
    <property type="match status" value="1"/>
</dbReference>
<protein>
    <submittedName>
        <fullName evidence="5">UPF0307 protein</fullName>
    </submittedName>
</protein>
<reference evidence="5 6" key="1">
    <citation type="submission" date="2019-11" db="EMBL/GenBank/DDBJ databases">
        <title>Comparative genomics of hydrocarbon-degrading Desulfosarcina strains.</title>
        <authorList>
            <person name="Watanabe M."/>
            <person name="Kojima H."/>
            <person name="Fukui M."/>
        </authorList>
    </citation>
    <scope>NUCLEOTIDE SEQUENCE [LARGE SCALE GENOMIC DNA]</scope>
    <source>
        <strain evidence="5 6">PP31</strain>
    </source>
</reference>
<name>A0A5K7YYF0_9BACT</name>
<dbReference type="PANTHER" id="PTHR38101:SF1">
    <property type="entry name" value="UPF0307 PROTEIN YJGA"/>
    <property type="match status" value="1"/>
</dbReference>
<dbReference type="Pfam" id="PF04751">
    <property type="entry name" value="DarP"/>
    <property type="match status" value="1"/>
</dbReference>
<dbReference type="Gene3D" id="1.10.60.30">
    <property type="entry name" value="PSPTO4464-like domains"/>
    <property type="match status" value="2"/>
</dbReference>
<proteinExistence type="inferred from homology"/>
<dbReference type="KEGG" id="dwd:DSCW_10650"/>
<dbReference type="InterPro" id="IPR006839">
    <property type="entry name" value="DarP"/>
</dbReference>
<accession>A0A5K7YYF0</accession>
<dbReference type="RefSeq" id="WP_155302738.1">
    <property type="nucleotide sequence ID" value="NZ_AP021875.1"/>
</dbReference>
<organism evidence="5 6">
    <name type="scientific">Desulfosarcina widdelii</name>
    <dbReference type="NCBI Taxonomy" id="947919"/>
    <lineage>
        <taxon>Bacteria</taxon>
        <taxon>Pseudomonadati</taxon>
        <taxon>Thermodesulfobacteriota</taxon>
        <taxon>Desulfobacteria</taxon>
        <taxon>Desulfobacterales</taxon>
        <taxon>Desulfosarcinaceae</taxon>
        <taxon>Desulfosarcina</taxon>
    </lineage>
</organism>
<dbReference type="OrthoDB" id="5293604at2"/>
<evidence type="ECO:0000313" key="6">
    <source>
        <dbReference type="Proteomes" id="UP000427769"/>
    </source>
</evidence>
<sequence length="163" mass="19140">MEEPGELKKSRTQLKKEAIALQKIGEKLVQLSDEQIRRMDLTTRLIEAISDIRPMTSRGARRRQMQYIGSLMRDVDVAPIEQALLEIEQGEYQRARDFHRLEAWRDRLVDGDDEAMMEILDALPKADRQRLGQLVRSARKEKQNNKHPKSARNLFRYLRDLAE</sequence>
<evidence type="ECO:0000256" key="4">
    <source>
        <dbReference type="ARBA" id="ARBA00022884"/>
    </source>
</evidence>